<feature type="non-terminal residue" evidence="2">
    <location>
        <position position="63"/>
    </location>
</feature>
<keyword evidence="3" id="KW-1185">Reference proteome</keyword>
<protein>
    <submittedName>
        <fullName evidence="2">Uncharacterized protein</fullName>
    </submittedName>
</protein>
<evidence type="ECO:0000313" key="2">
    <source>
        <dbReference type="EMBL" id="GBP00746.1"/>
    </source>
</evidence>
<name>A0A4C1SFT5_EUMVA</name>
<organism evidence="2 3">
    <name type="scientific">Eumeta variegata</name>
    <name type="common">Bagworm moth</name>
    <name type="synonym">Eumeta japonica</name>
    <dbReference type="NCBI Taxonomy" id="151549"/>
    <lineage>
        <taxon>Eukaryota</taxon>
        <taxon>Metazoa</taxon>
        <taxon>Ecdysozoa</taxon>
        <taxon>Arthropoda</taxon>
        <taxon>Hexapoda</taxon>
        <taxon>Insecta</taxon>
        <taxon>Pterygota</taxon>
        <taxon>Neoptera</taxon>
        <taxon>Endopterygota</taxon>
        <taxon>Lepidoptera</taxon>
        <taxon>Glossata</taxon>
        <taxon>Ditrysia</taxon>
        <taxon>Tineoidea</taxon>
        <taxon>Psychidae</taxon>
        <taxon>Oiketicinae</taxon>
        <taxon>Eumeta</taxon>
    </lineage>
</organism>
<dbReference type="EMBL" id="BGZK01006802">
    <property type="protein sequence ID" value="GBP00746.1"/>
    <property type="molecule type" value="Genomic_DNA"/>
</dbReference>
<reference evidence="2 3" key="1">
    <citation type="journal article" date="2019" name="Commun. Biol.">
        <title>The bagworm genome reveals a unique fibroin gene that provides high tensile strength.</title>
        <authorList>
            <person name="Kono N."/>
            <person name="Nakamura H."/>
            <person name="Ohtoshi R."/>
            <person name="Tomita M."/>
            <person name="Numata K."/>
            <person name="Arakawa K."/>
        </authorList>
    </citation>
    <scope>NUCLEOTIDE SEQUENCE [LARGE SCALE GENOMIC DNA]</scope>
</reference>
<sequence>MFQLHKHLNQLLAKTLPRSHLRGQGIPTPLKIRPPMQDRGCPRPLYPKQNVKVIRQAKPQYLG</sequence>
<gene>
    <name evidence="2" type="ORF">EVAR_74027_1</name>
</gene>
<dbReference type="AlphaFoldDB" id="A0A4C1SFT5"/>
<dbReference type="Proteomes" id="UP000299102">
    <property type="component" value="Unassembled WGS sequence"/>
</dbReference>
<comment type="caution">
    <text evidence="2">The sequence shown here is derived from an EMBL/GenBank/DDBJ whole genome shotgun (WGS) entry which is preliminary data.</text>
</comment>
<evidence type="ECO:0000313" key="3">
    <source>
        <dbReference type="Proteomes" id="UP000299102"/>
    </source>
</evidence>
<proteinExistence type="predicted"/>
<feature type="region of interest" description="Disordered" evidence="1">
    <location>
        <begin position="19"/>
        <end position="46"/>
    </location>
</feature>
<accession>A0A4C1SFT5</accession>
<evidence type="ECO:0000256" key="1">
    <source>
        <dbReference type="SAM" id="MobiDB-lite"/>
    </source>
</evidence>